<keyword evidence="1" id="KW-0732">Signal</keyword>
<accession>A0ABW5WYQ4</accession>
<reference evidence="3" key="1">
    <citation type="journal article" date="2019" name="Int. J. Syst. Evol. Microbiol.">
        <title>The Global Catalogue of Microorganisms (GCM) 10K type strain sequencing project: providing services to taxonomists for standard genome sequencing and annotation.</title>
        <authorList>
            <consortium name="The Broad Institute Genomics Platform"/>
            <consortium name="The Broad Institute Genome Sequencing Center for Infectious Disease"/>
            <person name="Wu L."/>
            <person name="Ma J."/>
        </authorList>
    </citation>
    <scope>NUCLEOTIDE SEQUENCE [LARGE SCALE GENOMIC DNA]</scope>
    <source>
        <strain evidence="3">KCTC 33575</strain>
    </source>
</reference>
<evidence type="ECO:0008006" key="4">
    <source>
        <dbReference type="Google" id="ProtNLM"/>
    </source>
</evidence>
<dbReference type="EMBL" id="JBHUOQ010000004">
    <property type="protein sequence ID" value="MFD2831244.1"/>
    <property type="molecule type" value="Genomic_DNA"/>
</dbReference>
<evidence type="ECO:0000313" key="3">
    <source>
        <dbReference type="Proteomes" id="UP001597519"/>
    </source>
</evidence>
<sequence>MYRFLFILFTTVFLAACNTQSPEDIMSETRTASDDVSSYTLNLEYTYEDPVNEETFERYSGTVDASIDSEQNTGRVYFIQQDDEYDYYYDNDDTFENILSYEEPEWKTSVFSVDQIKELYFTEYEIVTSILSLMEDEEIRLHGEEDTMYEAFYEIDGERAKEVVDAIGVEFPEEESTTGGTVRVGVDKDSMQTAYLNVTYTTTLDDTEMYHELTFNYSDINSDDIVEQPEDIDNIE</sequence>
<proteinExistence type="predicted"/>
<feature type="signal peptide" evidence="1">
    <location>
        <begin position="1"/>
        <end position="15"/>
    </location>
</feature>
<dbReference type="RefSeq" id="WP_377775269.1">
    <property type="nucleotide sequence ID" value="NZ_JBHUOQ010000004.1"/>
</dbReference>
<evidence type="ECO:0000313" key="2">
    <source>
        <dbReference type="EMBL" id="MFD2831244.1"/>
    </source>
</evidence>
<organism evidence="2 3">
    <name type="scientific">Corticicoccus populi</name>
    <dbReference type="NCBI Taxonomy" id="1812821"/>
    <lineage>
        <taxon>Bacteria</taxon>
        <taxon>Bacillati</taxon>
        <taxon>Bacillota</taxon>
        <taxon>Bacilli</taxon>
        <taxon>Bacillales</taxon>
        <taxon>Staphylococcaceae</taxon>
        <taxon>Corticicoccus</taxon>
    </lineage>
</organism>
<keyword evidence="3" id="KW-1185">Reference proteome</keyword>
<evidence type="ECO:0000256" key="1">
    <source>
        <dbReference type="SAM" id="SignalP"/>
    </source>
</evidence>
<comment type="caution">
    <text evidence="2">The sequence shown here is derived from an EMBL/GenBank/DDBJ whole genome shotgun (WGS) entry which is preliminary data.</text>
</comment>
<dbReference type="PROSITE" id="PS51257">
    <property type="entry name" value="PROKAR_LIPOPROTEIN"/>
    <property type="match status" value="1"/>
</dbReference>
<name>A0ABW5WYQ4_9STAP</name>
<feature type="chain" id="PRO_5045694562" description="Outer membrane lipoprotein carrier protein LolA" evidence="1">
    <location>
        <begin position="16"/>
        <end position="236"/>
    </location>
</feature>
<dbReference type="Proteomes" id="UP001597519">
    <property type="component" value="Unassembled WGS sequence"/>
</dbReference>
<protein>
    <recommendedName>
        <fullName evidence="4">Outer membrane lipoprotein carrier protein LolA</fullName>
    </recommendedName>
</protein>
<gene>
    <name evidence="2" type="ORF">ACFSX4_12285</name>
</gene>